<feature type="region of interest" description="Disordered" evidence="5">
    <location>
        <begin position="392"/>
        <end position="438"/>
    </location>
</feature>
<dbReference type="InterPro" id="IPR004934">
    <property type="entry name" value="TMOD"/>
</dbReference>
<gene>
    <name evidence="6" type="ORF">CYMTET_44536</name>
</gene>
<feature type="compositionally biased region" description="Polar residues" evidence="5">
    <location>
        <begin position="344"/>
        <end position="360"/>
    </location>
</feature>
<feature type="region of interest" description="Disordered" evidence="5">
    <location>
        <begin position="49"/>
        <end position="68"/>
    </location>
</feature>
<proteinExistence type="predicted"/>
<evidence type="ECO:0000256" key="3">
    <source>
        <dbReference type="ARBA" id="ARBA00023212"/>
    </source>
</evidence>
<comment type="subcellular location">
    <subcellularLocation>
        <location evidence="1">Cytoplasm</location>
        <location evidence="1">Cytoskeleton</location>
        <location evidence="1">Cilium axoneme</location>
    </subcellularLocation>
</comment>
<dbReference type="AlphaFoldDB" id="A0AAE0C004"/>
<evidence type="ECO:0000256" key="1">
    <source>
        <dbReference type="ARBA" id="ARBA00004430"/>
    </source>
</evidence>
<evidence type="ECO:0000256" key="4">
    <source>
        <dbReference type="SAM" id="Coils"/>
    </source>
</evidence>
<dbReference type="GO" id="GO:0051694">
    <property type="term" value="P:pointed-end actin filament capping"/>
    <property type="evidence" value="ECO:0007669"/>
    <property type="project" value="InterPro"/>
</dbReference>
<dbReference type="InterPro" id="IPR032675">
    <property type="entry name" value="LRR_dom_sf"/>
</dbReference>
<sequence length="817" mass="87796">MEPDTEGEHVSVLIAVSRRNASSEMDEATDTDISVVLTPSRNLISQFNEPAAFAGSPLDQGSSEDGDVHAKDNFAEEQASAANTPTKVGIDDVSVDSLGEGEHLGSYPIMDELDEEVENDITDVAEPTPADLFRPASVSPGKEAQQAGSVRCQADTMAHRDQGLVEAVLQAILYEVEAAETVVGVLLSPEEKGVSVDCWVISEDTPAVGVTVMSSWSVRATLELSVRNADNEPGITIPVDQLPEDRAMCKAIAGGVASAPSTAANLLSEACLAEEALRADTENGCSDINKQVESATPVVEPATPLQKLATPSQDPSAPLQESSSTVQESSSTVQESSSPVPESATPSQESASPVPETASSVQAAQLRFGGSTGRSADRRKSGRLAALAARFESNGSPGAEGNAPSPQQSQEEDGGWVSGGTWIPPASQSPQDDELRPGRRLSAKMRSLIKTQEEEKDDARENFETVLNQIASNNASVHELNLNNNVYCKRQNAEGRMLVFPRIGEALAANSAVTSVSLVNIGGTDLLAQALAAALKSPTTHIRTLTLETNDISGAGFAMLAEAVAQNAVLEELRLHNQLHLISTQGEEALCDALKENKKLRKLGYTFRSAQCRDSATAYLQRNLDLQRQRRHSTGSPAPAASHNPTKKKIRRVMEGGYEKEELNFKGRESEFVQLKPDDRLELCYALESNTTITSLLLTRLQLKDDFAEGLARTLRVNKCLERIDLDSNNISGRGVIAIAEALVENTALKELRIQSQAGTIGTDAEQAFVQALEQNTILRKLGFNFKNANFRSKCEGYLMRNQDLVRRRRSSVIPSS</sequence>
<feature type="region of interest" description="Disordered" evidence="5">
    <location>
        <begin position="628"/>
        <end position="647"/>
    </location>
</feature>
<feature type="coiled-coil region" evidence="4">
    <location>
        <begin position="442"/>
        <end position="469"/>
    </location>
</feature>
<dbReference type="SMART" id="SM00368">
    <property type="entry name" value="LRR_RI"/>
    <property type="match status" value="2"/>
</dbReference>
<reference evidence="6 7" key="1">
    <citation type="journal article" date="2015" name="Genome Biol. Evol.">
        <title>Comparative Genomics of a Bacterivorous Green Alga Reveals Evolutionary Causalities and Consequences of Phago-Mixotrophic Mode of Nutrition.</title>
        <authorList>
            <person name="Burns J.A."/>
            <person name="Paasch A."/>
            <person name="Narechania A."/>
            <person name="Kim E."/>
        </authorList>
    </citation>
    <scope>NUCLEOTIDE SEQUENCE [LARGE SCALE GENOMIC DNA]</scope>
    <source>
        <strain evidence="6 7">PLY_AMNH</strain>
    </source>
</reference>
<dbReference type="SUPFAM" id="SSF52047">
    <property type="entry name" value="RNI-like"/>
    <property type="match status" value="2"/>
</dbReference>
<dbReference type="GO" id="GO:0005523">
    <property type="term" value="F:tropomyosin binding"/>
    <property type="evidence" value="ECO:0007669"/>
    <property type="project" value="InterPro"/>
</dbReference>
<keyword evidence="4" id="KW-0175">Coiled coil</keyword>
<dbReference type="Proteomes" id="UP001190700">
    <property type="component" value="Unassembled WGS sequence"/>
</dbReference>
<name>A0AAE0C004_9CHLO</name>
<accession>A0AAE0C004</accession>
<evidence type="ECO:0000313" key="6">
    <source>
        <dbReference type="EMBL" id="KAK3245912.1"/>
    </source>
</evidence>
<protein>
    <submittedName>
        <fullName evidence="6">Uncharacterized protein</fullName>
    </submittedName>
</protein>
<dbReference type="Gene3D" id="3.80.10.10">
    <property type="entry name" value="Ribonuclease Inhibitor"/>
    <property type="match status" value="2"/>
</dbReference>
<dbReference type="PANTHER" id="PTHR10901">
    <property type="entry name" value="TROPOMODULIN"/>
    <property type="match status" value="1"/>
</dbReference>
<feature type="region of interest" description="Disordered" evidence="5">
    <location>
        <begin position="307"/>
        <end position="360"/>
    </location>
</feature>
<dbReference type="GO" id="GO:0007015">
    <property type="term" value="P:actin filament organization"/>
    <property type="evidence" value="ECO:0007669"/>
    <property type="project" value="TreeGrafter"/>
</dbReference>
<dbReference type="GO" id="GO:0006936">
    <property type="term" value="P:muscle contraction"/>
    <property type="evidence" value="ECO:0007669"/>
    <property type="project" value="TreeGrafter"/>
</dbReference>
<feature type="compositionally biased region" description="Low complexity" evidence="5">
    <location>
        <begin position="320"/>
        <end position="343"/>
    </location>
</feature>
<organism evidence="6 7">
    <name type="scientific">Cymbomonas tetramitiformis</name>
    <dbReference type="NCBI Taxonomy" id="36881"/>
    <lineage>
        <taxon>Eukaryota</taxon>
        <taxon>Viridiplantae</taxon>
        <taxon>Chlorophyta</taxon>
        <taxon>Pyramimonadophyceae</taxon>
        <taxon>Pyramimonadales</taxon>
        <taxon>Pyramimonadaceae</taxon>
        <taxon>Cymbomonas</taxon>
    </lineage>
</organism>
<keyword evidence="2" id="KW-0963">Cytoplasm</keyword>
<evidence type="ECO:0000256" key="2">
    <source>
        <dbReference type="ARBA" id="ARBA00022490"/>
    </source>
</evidence>
<dbReference type="GO" id="GO:0005930">
    <property type="term" value="C:axoneme"/>
    <property type="evidence" value="ECO:0007669"/>
    <property type="project" value="UniProtKB-SubCell"/>
</dbReference>
<keyword evidence="7" id="KW-1185">Reference proteome</keyword>
<dbReference type="PANTHER" id="PTHR10901:SF5">
    <property type="entry name" value="LEIOMODIN-1"/>
    <property type="match status" value="1"/>
</dbReference>
<evidence type="ECO:0000313" key="7">
    <source>
        <dbReference type="Proteomes" id="UP001190700"/>
    </source>
</evidence>
<evidence type="ECO:0000256" key="5">
    <source>
        <dbReference type="SAM" id="MobiDB-lite"/>
    </source>
</evidence>
<comment type="caution">
    <text evidence="6">The sequence shown here is derived from an EMBL/GenBank/DDBJ whole genome shotgun (WGS) entry which is preliminary data.</text>
</comment>
<keyword evidence="3" id="KW-0206">Cytoskeleton</keyword>
<dbReference type="EMBL" id="LGRX02030265">
    <property type="protein sequence ID" value="KAK3245912.1"/>
    <property type="molecule type" value="Genomic_DNA"/>
</dbReference>